<name>A0A2R5GMI0_9STRA</name>
<comment type="subcellular location">
    <subcellularLocation>
        <location evidence="1">Membrane</location>
        <topology evidence="1">Multi-pass membrane protein</topology>
    </subcellularLocation>
</comment>
<organism evidence="13 14">
    <name type="scientific">Hondaea fermentalgiana</name>
    <dbReference type="NCBI Taxonomy" id="2315210"/>
    <lineage>
        <taxon>Eukaryota</taxon>
        <taxon>Sar</taxon>
        <taxon>Stramenopiles</taxon>
        <taxon>Bigyra</taxon>
        <taxon>Labyrinthulomycetes</taxon>
        <taxon>Thraustochytrida</taxon>
        <taxon>Thraustochytriidae</taxon>
        <taxon>Hondaea</taxon>
    </lineage>
</organism>
<evidence type="ECO:0000256" key="7">
    <source>
        <dbReference type="ARBA" id="ARBA00022989"/>
    </source>
</evidence>
<evidence type="ECO:0000256" key="5">
    <source>
        <dbReference type="ARBA" id="ARBA00022741"/>
    </source>
</evidence>
<feature type="domain" description="ABC transporter" evidence="11">
    <location>
        <begin position="1151"/>
        <end position="1381"/>
    </location>
</feature>
<sequence length="1426" mass="156015">MAEASARTRPPRGGAYLATFAWVTPLVRTGFKRQLQAEDLWELRDGEAVRELRETFWANVKARRSRIESWRQLMYEIVRLSASEVAASGVFMLFYTAAQLANPILLRELVSRIEDGAFEGLYFAIALLLSSIVSAFSSQLQFHYSFAAGRKSRAIFISLVFEHMLKLSSAEMSGVSSGEILNMMSADAQKFFEVAQFMHLFWAGPLQIVVAISFLVTVLGLPALAGILVLFLIGPINIFMARLKRKVRQTHMPIMDARVRLCVEVLAGIRVVKLFSWESPFMKKIRAAREHQLVYVFRELYLFALVITVLIITPTTASMSTFVTYGATGHILTAADTFSALAFFNVLRFPLMQISQALMMGAQTFVATERLFRFIFLSQRPNDDGEHGAVPGARSSQSVPSKSGPSATTSFVSGGSSGGAKGTGQGIGTQADMRTSKVEGVDPASALDLPNVSVDVKDDGDSATSTALIEMHDASFSWTSQSPTGLEASATVAAEQPQDQLEVIRDVSLQILPGQLTAIVGPVGGGKSSLVSAILGELALVSGSQRRKDNISIAYCSQAPWIFNATVEENITFGKPFEEQRFRDVLQACCLWSDLEQLHEREKTVIGERGVTLSGGQKARLSLARAAYADPDVIVLDDPLSALDSHVGKLVFERLLAPRTGLLRKSARVLVTHAAQNLGACDRVLVLFRGRIAYQGAYSELQALHDDAERETDDDDNASGSNGSAQAPHSAQLSSVMESILLTTQTGQAAARLETGESSVYGREDDDGYNEHARQASSMSPEASKTLFAQDYTSAKLMTEEERKQGTIDRHVAHRYIMAAGGYPWMFFVIFLLCMERLTYLASDWWLATWADAAYGPPDTRWDLPSGADTRFYSIVYAVCILLNAFFVLARCFAFMHGGGRAARSLFYDLTWCVLRCPMEFFETTPLGRITNRFSFDTEIVDDLLTQALNGTVASTLWMISAIGLMISVTPFAAILIVPVLIIFFTMHAYYRRTCVDLQRLDSTSRSPIQSHFRQTLDGLPAVRAFGQSVRFLRNNEALVDGNNMAIFAFVSSNRWLGVRLELMGGCVTFAVALSAWFARDAIAPGLVGLAVLWSFNLTTSLNFFVTMSTQAEAKLTSVERVINYANLSQEPALQTVGVAPPSSWPSRGELVFEKVVLRYRESLPPALCEVSFRIAAGEHVGVCGRTGAGKSSMATALFRLRELSSGSISIDGIDLAGLGLSDVRGRALTIIPQDPTLFSGTVRFNVDPFGDFTDAQVQEALASACLASQVRIDEEVGDSGANLSQGQRQLLCLARAILRKPRVLLCDEMTSSVDGVTDALIQQTVRSSFADSTVLTIAHRLHSIMDSSRVMVLEKGRLVEFDSPRNLLKNQEGYFHGLVQANGDEVAEELRAMVLPEGSEENLGNERHEEPADDDSGDKGGSQKP</sequence>
<keyword evidence="14" id="KW-1185">Reference proteome</keyword>
<feature type="domain" description="ABC transmembrane type-1" evidence="12">
    <location>
        <begin position="86"/>
        <end position="363"/>
    </location>
</feature>
<evidence type="ECO:0000313" key="13">
    <source>
        <dbReference type="EMBL" id="GBG31509.1"/>
    </source>
</evidence>
<evidence type="ECO:0000259" key="11">
    <source>
        <dbReference type="PROSITE" id="PS50893"/>
    </source>
</evidence>
<dbReference type="InterPro" id="IPR003593">
    <property type="entry name" value="AAA+_ATPase"/>
</dbReference>
<evidence type="ECO:0000313" key="14">
    <source>
        <dbReference type="Proteomes" id="UP000241890"/>
    </source>
</evidence>
<proteinExistence type="inferred from homology"/>
<accession>A0A2R5GMI0</accession>
<gene>
    <name evidence="13" type="ORF">FCC1311_077332</name>
</gene>
<dbReference type="InterPro" id="IPR036640">
    <property type="entry name" value="ABC1_TM_sf"/>
</dbReference>
<keyword evidence="5" id="KW-0547">Nucleotide-binding</keyword>
<feature type="transmembrane region" description="Helical" evidence="10">
    <location>
        <begin position="872"/>
        <end position="894"/>
    </location>
</feature>
<evidence type="ECO:0000256" key="6">
    <source>
        <dbReference type="ARBA" id="ARBA00022840"/>
    </source>
</evidence>
<dbReference type="InterPro" id="IPR017871">
    <property type="entry name" value="ABC_transporter-like_CS"/>
</dbReference>
<protein>
    <submittedName>
        <fullName evidence="13">ABC transporter, putative</fullName>
    </submittedName>
</protein>
<evidence type="ECO:0000259" key="12">
    <source>
        <dbReference type="PROSITE" id="PS50929"/>
    </source>
</evidence>
<evidence type="ECO:0000256" key="1">
    <source>
        <dbReference type="ARBA" id="ARBA00004141"/>
    </source>
</evidence>
<keyword evidence="7 10" id="KW-1133">Transmembrane helix</keyword>
<dbReference type="PROSITE" id="PS50893">
    <property type="entry name" value="ABC_TRANSPORTER_2"/>
    <property type="match status" value="2"/>
</dbReference>
<dbReference type="PANTHER" id="PTHR24223:SF456">
    <property type="entry name" value="MULTIDRUG RESISTANCE-ASSOCIATED PROTEIN LETHAL(2)03659"/>
    <property type="match status" value="1"/>
</dbReference>
<dbReference type="InParanoid" id="A0A2R5GMI0"/>
<evidence type="ECO:0000256" key="9">
    <source>
        <dbReference type="SAM" id="MobiDB-lite"/>
    </source>
</evidence>
<feature type="transmembrane region" description="Helical" evidence="10">
    <location>
        <begin position="973"/>
        <end position="991"/>
    </location>
</feature>
<feature type="region of interest" description="Disordered" evidence="9">
    <location>
        <begin position="385"/>
        <end position="437"/>
    </location>
</feature>
<dbReference type="Pfam" id="PF00664">
    <property type="entry name" value="ABC_membrane"/>
    <property type="match status" value="2"/>
</dbReference>
<evidence type="ECO:0000256" key="3">
    <source>
        <dbReference type="ARBA" id="ARBA00022448"/>
    </source>
</evidence>
<feature type="region of interest" description="Disordered" evidence="9">
    <location>
        <begin position="1396"/>
        <end position="1426"/>
    </location>
</feature>
<dbReference type="FunCoup" id="A0A2R5GMI0">
    <property type="interactions" value="2"/>
</dbReference>
<feature type="transmembrane region" description="Helical" evidence="10">
    <location>
        <begin position="293"/>
        <end position="313"/>
    </location>
</feature>
<dbReference type="OrthoDB" id="6500128at2759"/>
<feature type="compositionally biased region" description="Low complexity" evidence="9">
    <location>
        <begin position="395"/>
        <end position="414"/>
    </location>
</feature>
<dbReference type="InterPro" id="IPR011527">
    <property type="entry name" value="ABC1_TM_dom"/>
</dbReference>
<evidence type="ECO:0000256" key="8">
    <source>
        <dbReference type="ARBA" id="ARBA00023136"/>
    </source>
</evidence>
<dbReference type="InterPro" id="IPR027417">
    <property type="entry name" value="P-loop_NTPase"/>
</dbReference>
<keyword evidence="3" id="KW-0813">Transport</keyword>
<dbReference type="PROSITE" id="PS50929">
    <property type="entry name" value="ABC_TM1F"/>
    <property type="match status" value="2"/>
</dbReference>
<feature type="transmembrane region" description="Helical" evidence="10">
    <location>
        <begin position="1085"/>
        <end position="1106"/>
    </location>
</feature>
<keyword evidence="8 10" id="KW-0472">Membrane</keyword>
<dbReference type="PROSITE" id="PS00211">
    <property type="entry name" value="ABC_TRANSPORTER_1"/>
    <property type="match status" value="2"/>
</dbReference>
<dbReference type="InterPro" id="IPR003439">
    <property type="entry name" value="ABC_transporter-like_ATP-bd"/>
</dbReference>
<evidence type="ECO:0000256" key="4">
    <source>
        <dbReference type="ARBA" id="ARBA00022692"/>
    </source>
</evidence>
<dbReference type="InterPro" id="IPR044746">
    <property type="entry name" value="ABCC_6TM_D1"/>
</dbReference>
<comment type="caution">
    <text evidence="13">The sequence shown here is derived from an EMBL/GenBank/DDBJ whole genome shotgun (WGS) entry which is preliminary data.</text>
</comment>
<dbReference type="InterPro" id="IPR050173">
    <property type="entry name" value="ABC_transporter_C-like"/>
</dbReference>
<feature type="compositionally biased region" description="Gly residues" evidence="9">
    <location>
        <begin position="415"/>
        <end position="427"/>
    </location>
</feature>
<dbReference type="PANTHER" id="PTHR24223">
    <property type="entry name" value="ATP-BINDING CASSETTE SUB-FAMILY C"/>
    <property type="match status" value="1"/>
</dbReference>
<feature type="domain" description="ABC transporter" evidence="11">
    <location>
        <begin position="486"/>
        <end position="714"/>
    </location>
</feature>
<dbReference type="CDD" id="cd03250">
    <property type="entry name" value="ABCC_MRP_domain1"/>
    <property type="match status" value="1"/>
</dbReference>
<dbReference type="GO" id="GO:0016887">
    <property type="term" value="F:ATP hydrolysis activity"/>
    <property type="evidence" value="ECO:0007669"/>
    <property type="project" value="InterPro"/>
</dbReference>
<evidence type="ECO:0000256" key="2">
    <source>
        <dbReference type="ARBA" id="ARBA00009726"/>
    </source>
</evidence>
<dbReference type="Gene3D" id="1.20.1560.10">
    <property type="entry name" value="ABC transporter type 1, transmembrane domain"/>
    <property type="match status" value="2"/>
</dbReference>
<dbReference type="FunFam" id="1.20.1560.10:FF:000010">
    <property type="entry name" value="Multidrug resistance-associated ABC transporter"/>
    <property type="match status" value="1"/>
</dbReference>
<dbReference type="Gene3D" id="3.40.50.300">
    <property type="entry name" value="P-loop containing nucleotide triphosphate hydrolases"/>
    <property type="match status" value="2"/>
</dbReference>
<dbReference type="CDD" id="cd03244">
    <property type="entry name" value="ABCC_MRP_domain2"/>
    <property type="match status" value="1"/>
</dbReference>
<feature type="transmembrane region" description="Helical" evidence="10">
    <location>
        <begin position="117"/>
        <end position="136"/>
    </location>
</feature>
<dbReference type="Pfam" id="PF00005">
    <property type="entry name" value="ABC_tran"/>
    <property type="match status" value="2"/>
</dbReference>
<feature type="region of interest" description="Disordered" evidence="9">
    <location>
        <begin position="707"/>
        <end position="729"/>
    </location>
</feature>
<dbReference type="GO" id="GO:0016020">
    <property type="term" value="C:membrane"/>
    <property type="evidence" value="ECO:0007669"/>
    <property type="project" value="UniProtKB-SubCell"/>
</dbReference>
<dbReference type="Proteomes" id="UP000241890">
    <property type="component" value="Unassembled WGS sequence"/>
</dbReference>
<dbReference type="SUPFAM" id="SSF90123">
    <property type="entry name" value="ABC transporter transmembrane region"/>
    <property type="match status" value="2"/>
</dbReference>
<dbReference type="GO" id="GO:0005524">
    <property type="term" value="F:ATP binding"/>
    <property type="evidence" value="ECO:0007669"/>
    <property type="project" value="UniProtKB-KW"/>
</dbReference>
<comment type="similarity">
    <text evidence="2">Belongs to the ABC transporter superfamily. ABCC family. Conjugate transporter (TC 3.A.1.208) subfamily.</text>
</comment>
<dbReference type="GO" id="GO:0140359">
    <property type="term" value="F:ABC-type transporter activity"/>
    <property type="evidence" value="ECO:0007669"/>
    <property type="project" value="InterPro"/>
</dbReference>
<dbReference type="EMBL" id="BEYU01000099">
    <property type="protein sequence ID" value="GBG31509.1"/>
    <property type="molecule type" value="Genomic_DNA"/>
</dbReference>
<feature type="transmembrane region" description="Helical" evidence="10">
    <location>
        <begin position="1061"/>
        <end position="1079"/>
    </location>
</feature>
<feature type="region of interest" description="Disordered" evidence="9">
    <location>
        <begin position="750"/>
        <end position="781"/>
    </location>
</feature>
<dbReference type="CDD" id="cd18580">
    <property type="entry name" value="ABC_6TM_ABCC_D2"/>
    <property type="match status" value="1"/>
</dbReference>
<feature type="domain" description="ABC transmembrane type-1" evidence="12">
    <location>
        <begin position="827"/>
        <end position="1114"/>
    </location>
</feature>
<keyword evidence="6" id="KW-0067">ATP-binding</keyword>
<feature type="transmembrane region" description="Helical" evidence="10">
    <location>
        <begin position="325"/>
        <end position="347"/>
    </location>
</feature>
<dbReference type="SUPFAM" id="SSF52540">
    <property type="entry name" value="P-loop containing nucleoside triphosphate hydrolases"/>
    <property type="match status" value="2"/>
</dbReference>
<keyword evidence="4 10" id="KW-0812">Transmembrane</keyword>
<evidence type="ECO:0000256" key="10">
    <source>
        <dbReference type="SAM" id="Phobius"/>
    </source>
</evidence>
<dbReference type="InterPro" id="IPR044726">
    <property type="entry name" value="ABCC_6TM_D2"/>
</dbReference>
<dbReference type="FunFam" id="3.40.50.300:FF:000997">
    <property type="entry name" value="Multidrug resistance-associated protein 1"/>
    <property type="match status" value="1"/>
</dbReference>
<dbReference type="FunFam" id="3.40.50.300:FF:000838">
    <property type="entry name" value="ABC multidrug transporter (Eurofung)"/>
    <property type="match status" value="1"/>
</dbReference>
<feature type="transmembrane region" description="Helical" evidence="10">
    <location>
        <begin position="224"/>
        <end position="243"/>
    </location>
</feature>
<dbReference type="CDD" id="cd18579">
    <property type="entry name" value="ABC_6TM_ABCC_D1"/>
    <property type="match status" value="1"/>
</dbReference>
<reference evidence="13 14" key="1">
    <citation type="submission" date="2017-12" db="EMBL/GenBank/DDBJ databases">
        <title>Sequencing, de novo assembly and annotation of complete genome of a new Thraustochytrid species, strain FCC1311.</title>
        <authorList>
            <person name="Sedici K."/>
            <person name="Godart F."/>
            <person name="Aiese Cigliano R."/>
            <person name="Sanseverino W."/>
            <person name="Barakat M."/>
            <person name="Ortet P."/>
            <person name="Marechal E."/>
            <person name="Cagnac O."/>
            <person name="Amato A."/>
        </authorList>
    </citation>
    <scope>NUCLEOTIDE SEQUENCE [LARGE SCALE GENOMIC DNA]</scope>
</reference>
<feature type="transmembrane region" description="Helical" evidence="10">
    <location>
        <begin position="813"/>
        <end position="833"/>
    </location>
</feature>
<dbReference type="SMART" id="SM00382">
    <property type="entry name" value="AAA"/>
    <property type="match status" value="2"/>
</dbReference>